<feature type="domain" description="Reverse transcriptase" evidence="1">
    <location>
        <begin position="105"/>
        <end position="394"/>
    </location>
</feature>
<dbReference type="GO" id="GO:0071897">
    <property type="term" value="P:DNA biosynthetic process"/>
    <property type="evidence" value="ECO:0007669"/>
    <property type="project" value="UniProtKB-ARBA"/>
</dbReference>
<dbReference type="AlphaFoldDB" id="A0A6J1PSM2"/>
<organism evidence="2 3">
    <name type="scientific">Temnothorax curvispinosus</name>
    <dbReference type="NCBI Taxonomy" id="300111"/>
    <lineage>
        <taxon>Eukaryota</taxon>
        <taxon>Metazoa</taxon>
        <taxon>Ecdysozoa</taxon>
        <taxon>Arthropoda</taxon>
        <taxon>Hexapoda</taxon>
        <taxon>Insecta</taxon>
        <taxon>Pterygota</taxon>
        <taxon>Neoptera</taxon>
        <taxon>Endopterygota</taxon>
        <taxon>Hymenoptera</taxon>
        <taxon>Apocrita</taxon>
        <taxon>Aculeata</taxon>
        <taxon>Formicoidea</taxon>
        <taxon>Formicidae</taxon>
        <taxon>Myrmicinae</taxon>
        <taxon>Temnothorax</taxon>
    </lineage>
</organism>
<dbReference type="PANTHER" id="PTHR21301:SF10">
    <property type="entry name" value="REVERSE TRANSCRIPTASE DOMAIN-CONTAINING PROTEIN"/>
    <property type="match status" value="1"/>
</dbReference>
<name>A0A6J1PSM2_9HYME</name>
<protein>
    <submittedName>
        <fullName evidence="3">Uncharacterized protein LOC112454855</fullName>
    </submittedName>
</protein>
<dbReference type="OrthoDB" id="7551136at2759"/>
<keyword evidence="2" id="KW-1185">Reference proteome</keyword>
<dbReference type="GeneID" id="112454855"/>
<evidence type="ECO:0000259" key="1">
    <source>
        <dbReference type="PROSITE" id="PS50878"/>
    </source>
</evidence>
<evidence type="ECO:0000313" key="2">
    <source>
        <dbReference type="Proteomes" id="UP000504618"/>
    </source>
</evidence>
<sequence length="394" mass="45569">MNFDHNKWIINISSKQIPDRVLRFLSLGDRFALPVDNNDRRDRIDSVVDVIKNFEFNVYQIADDIVDEARNRISNSLFKFLRTNKHKNCIERFILQEFRFCKRFLRNNDDVFVTKADKGQVTVIMDKSTYVNKMTDLLSDSSTYKKLKSNPIRKITSKINEVAKSWFNMGIINEQVFRHLNCTNGNLPRSYGLPKIHKIGSPLRIIVSTLGSPLYNIASRLQNILEKSVPKPESYVKDGWSFVELIRGVTVGDGDVLISLDVTSLFTNIPKDLVLKAIEERWNYITTKTDLSLPQFLSAVDLILSFTSFMFNGQFYEQIFGSPMGSPLSPILADMVMEDLEKHCIQRLSFRISFFKRYVDDIFAVVPESGIGELLDSFNNYHDRLKFTYEMESN</sequence>
<evidence type="ECO:0000313" key="3">
    <source>
        <dbReference type="RefSeq" id="XP_024872246.1"/>
    </source>
</evidence>
<dbReference type="Pfam" id="PF00078">
    <property type="entry name" value="RVT_1"/>
    <property type="match status" value="1"/>
</dbReference>
<reference evidence="3" key="1">
    <citation type="submission" date="2025-08" db="UniProtKB">
        <authorList>
            <consortium name="RefSeq"/>
        </authorList>
    </citation>
    <scope>IDENTIFICATION</scope>
    <source>
        <tissue evidence="3">Whole body</tissue>
    </source>
</reference>
<gene>
    <name evidence="3" type="primary">LOC112454855</name>
</gene>
<feature type="non-terminal residue" evidence="3">
    <location>
        <position position="394"/>
    </location>
</feature>
<dbReference type="Proteomes" id="UP000504618">
    <property type="component" value="Unplaced"/>
</dbReference>
<proteinExistence type="predicted"/>
<dbReference type="RefSeq" id="XP_024872246.1">
    <property type="nucleotide sequence ID" value="XM_025016478.1"/>
</dbReference>
<dbReference type="PANTHER" id="PTHR21301">
    <property type="entry name" value="REVERSE TRANSCRIPTASE"/>
    <property type="match status" value="1"/>
</dbReference>
<accession>A0A6J1PSM2</accession>
<dbReference type="InterPro" id="IPR000477">
    <property type="entry name" value="RT_dom"/>
</dbReference>
<dbReference type="SUPFAM" id="SSF56672">
    <property type="entry name" value="DNA/RNA polymerases"/>
    <property type="match status" value="1"/>
</dbReference>
<dbReference type="PROSITE" id="PS50878">
    <property type="entry name" value="RT_POL"/>
    <property type="match status" value="1"/>
</dbReference>
<dbReference type="InterPro" id="IPR043502">
    <property type="entry name" value="DNA/RNA_pol_sf"/>
</dbReference>